<keyword evidence="1" id="KW-0812">Transmembrane</keyword>
<feature type="transmembrane region" description="Helical" evidence="1">
    <location>
        <begin position="41"/>
        <end position="62"/>
    </location>
</feature>
<accession>A0AAE3KXM8</accession>
<feature type="transmembrane region" description="Helical" evidence="1">
    <location>
        <begin position="6"/>
        <end position="29"/>
    </location>
</feature>
<feature type="transmembrane region" description="Helical" evidence="1">
    <location>
        <begin position="74"/>
        <end position="97"/>
    </location>
</feature>
<keyword evidence="1" id="KW-1133">Transmembrane helix</keyword>
<dbReference type="Proteomes" id="UP001206983">
    <property type="component" value="Unassembled WGS sequence"/>
</dbReference>
<name>A0AAE3KXM8_9EURY</name>
<organism evidence="2 3">
    <name type="scientific">Methanolobus chelungpuianus</name>
    <dbReference type="NCBI Taxonomy" id="502115"/>
    <lineage>
        <taxon>Archaea</taxon>
        <taxon>Methanobacteriati</taxon>
        <taxon>Methanobacteriota</taxon>
        <taxon>Stenosarchaea group</taxon>
        <taxon>Methanomicrobia</taxon>
        <taxon>Methanosarcinales</taxon>
        <taxon>Methanosarcinaceae</taxon>
        <taxon>Methanolobus</taxon>
    </lineage>
</organism>
<comment type="caution">
    <text evidence="2">The sequence shown here is derived from an EMBL/GenBank/DDBJ whole genome shotgun (WGS) entry which is preliminary data.</text>
</comment>
<reference evidence="2 3" key="1">
    <citation type="journal article" date="2011" name="Appl. Environ. Microbiol.">
        <title>Methanogenic archaea isolated from Taiwan's Chelungpu fault.</title>
        <authorList>
            <person name="Wu S.Y."/>
            <person name="Lai M.C."/>
        </authorList>
    </citation>
    <scope>NUCLEOTIDE SEQUENCE [LARGE SCALE GENOMIC DNA]</scope>
    <source>
        <strain evidence="2 3">St545Mb</strain>
    </source>
</reference>
<protein>
    <recommendedName>
        <fullName evidence="4">DUF835 domain-containing protein</fullName>
    </recommendedName>
</protein>
<evidence type="ECO:0008006" key="4">
    <source>
        <dbReference type="Google" id="ProtNLM"/>
    </source>
</evidence>
<dbReference type="EMBL" id="JTEO01000004">
    <property type="protein sequence ID" value="MCQ6962932.1"/>
    <property type="molecule type" value="Genomic_DNA"/>
</dbReference>
<dbReference type="RefSeq" id="WP_256622801.1">
    <property type="nucleotide sequence ID" value="NZ_JTEO01000004.1"/>
</dbReference>
<gene>
    <name evidence="2" type="ORF">PV02_07625</name>
</gene>
<evidence type="ECO:0000256" key="1">
    <source>
        <dbReference type="SAM" id="Phobius"/>
    </source>
</evidence>
<evidence type="ECO:0000313" key="2">
    <source>
        <dbReference type="EMBL" id="MCQ6962932.1"/>
    </source>
</evidence>
<evidence type="ECO:0000313" key="3">
    <source>
        <dbReference type="Proteomes" id="UP001206983"/>
    </source>
</evidence>
<proteinExistence type="predicted"/>
<dbReference type="AlphaFoldDB" id="A0AAE3KXM8"/>
<sequence>MLTPDITLIYIIFISVSLSAGIAAIYFWVKVYYETKKGSIAWLLLALTAIFLITTSIFPSVAVSVPDPTVSETILIYLGFWSAVYTSIFAAAGFMMYTAFRTIPREKLGDFLLEGMVFQKNEILKSACAKKCSLCEKHESEECPGCVTKNKHAEERCLIYECVVDKGMTSCMDCDVMDTCSRYEREIEKCPMNDRVGAFAEFEQTAKLFRRSTLLEYTPHMRYEDAVIEICLRLYGEMVNTVLVSTQPRTALYREKLADLIDVGAMKFIEISPTGKTVSEDSGIVRLPVSELDKFFDLTSKLPKDCAIIFEPLTHLIVSEGEVEIYDFVSRMAERASVSELLLIGLLNKPAHDEKTVSRFEGLFLNIADVVQSRIRIVKGGREEYVRFYVGEKFYMEQTEESQRAMQ</sequence>
<keyword evidence="3" id="KW-1185">Reference proteome</keyword>
<keyword evidence="1" id="KW-0472">Membrane</keyword>